<proteinExistence type="predicted"/>
<evidence type="ECO:0000256" key="1">
    <source>
        <dbReference type="ARBA" id="ARBA00022598"/>
    </source>
</evidence>
<feature type="compositionally biased region" description="Low complexity" evidence="4">
    <location>
        <begin position="330"/>
        <end position="353"/>
    </location>
</feature>
<reference evidence="5" key="1">
    <citation type="submission" date="2020-04" db="EMBL/GenBank/DDBJ databases">
        <title>Hybrid Assembly of Korean Phytophthora infestans isolates.</title>
        <authorList>
            <person name="Prokchorchik M."/>
            <person name="Lee Y."/>
            <person name="Seo J."/>
            <person name="Cho J.-H."/>
            <person name="Park Y.-E."/>
            <person name="Jang D.-C."/>
            <person name="Im J.-S."/>
            <person name="Choi J.-G."/>
            <person name="Park H.-J."/>
            <person name="Lee G.-B."/>
            <person name="Lee Y.-G."/>
            <person name="Hong S.-Y."/>
            <person name="Cho K."/>
            <person name="Sohn K.H."/>
        </authorList>
    </citation>
    <scope>NUCLEOTIDE SEQUENCE</scope>
    <source>
        <strain evidence="5">KR_1_A1</strain>
    </source>
</reference>
<feature type="region of interest" description="Disordered" evidence="4">
    <location>
        <begin position="306"/>
        <end position="353"/>
    </location>
</feature>
<protein>
    <submittedName>
        <fullName evidence="5">Tubulin-tyrosine ligase family</fullName>
    </submittedName>
</protein>
<keyword evidence="3" id="KW-0067">ATP-binding</keyword>
<accession>A0A833WE67</accession>
<feature type="region of interest" description="Disordered" evidence="4">
    <location>
        <begin position="662"/>
        <end position="685"/>
    </location>
</feature>
<dbReference type="EMBL" id="WSZM01000184">
    <property type="protein sequence ID" value="KAF4038958.1"/>
    <property type="molecule type" value="Genomic_DNA"/>
</dbReference>
<dbReference type="PANTHER" id="PTHR12241">
    <property type="entry name" value="TUBULIN POLYGLUTAMYLASE"/>
    <property type="match status" value="1"/>
</dbReference>
<evidence type="ECO:0000256" key="4">
    <source>
        <dbReference type="SAM" id="MobiDB-lite"/>
    </source>
</evidence>
<dbReference type="InterPro" id="IPR004344">
    <property type="entry name" value="TTL/TTLL_fam"/>
</dbReference>
<evidence type="ECO:0000313" key="6">
    <source>
        <dbReference type="Proteomes" id="UP000602510"/>
    </source>
</evidence>
<dbReference type="AlphaFoldDB" id="A0A833WE67"/>
<dbReference type="GO" id="GO:0005524">
    <property type="term" value="F:ATP binding"/>
    <property type="evidence" value="ECO:0007669"/>
    <property type="project" value="UniProtKB-KW"/>
</dbReference>
<name>A0A833WE67_PHYIN</name>
<sequence>MEGKKTSKRHIKRVRINVTLCRYEVVRRVARARGWKLVTDDKPEGKPSVCNIHWIDVPDILPTFKTLLPYQKVNHFPGMANLACKSKLARNLERMKKLFPLEYGFVPRTWILPFDQYDFQQNFNSKGESQRTFIVKPDHMCQGRGVFLTRTLAQIPRGDVLVAQQYVARPLLIDDKKFDLRIYVLVTSCSPLRVYIFKDGLVRICTADYVVPNAENLEHRFMHLTNYAVNKHSNNFEVNRGGDTEGTGSKRSLKWFFTWLREKLPSEKVDKIWDQISDICLKTILSVQPTLAQEYRSTFAKYMRRPNSASRSIPQNSEMSLGLDNKKARPSSGGVSVGGDTSASSSTAGSSTPPSCSFALLGMDVLIDEQLKPWLLEVNHLPSFGCDSQLDWSVKEPLISQTFDLLNVSSTDKERHDTEHARALQQRLYGGMSTSAPVVTSTISDNQKSELPPLIPPSPRTSSPKAANDADKGIQLPLNTDQLREALSSYYSRFNSDRLHHLDTILNKYADNQEELNRSLQLKYGKSIFAFTPVANNGQPQDEDSEKVLDQEPLIDFVRIYPPSSSQQDSKYRKMLDASQKHIDELQLRFTAPLQHRRPETDSNGVVLPPLNGALKKEQLGRDCFGFSGTDKALLLASAEKKPLGVPGPMQVAAAHRMMLGHSSQKLSIKPPTPPEPLPSRSGTPVSYGLQYRERLATIKNKPTLAVSQVSFCFDGPF</sequence>
<dbReference type="PROSITE" id="PS51221">
    <property type="entry name" value="TTL"/>
    <property type="match status" value="1"/>
</dbReference>
<evidence type="ECO:0000256" key="2">
    <source>
        <dbReference type="ARBA" id="ARBA00022741"/>
    </source>
</evidence>
<feature type="region of interest" description="Disordered" evidence="4">
    <location>
        <begin position="442"/>
        <end position="476"/>
    </location>
</feature>
<evidence type="ECO:0000313" key="5">
    <source>
        <dbReference type="EMBL" id="KAF4038958.1"/>
    </source>
</evidence>
<keyword evidence="1 5" id="KW-0436">Ligase</keyword>
<keyword evidence="2" id="KW-0547">Nucleotide-binding</keyword>
<gene>
    <name evidence="5" type="ORF">GN244_ATG08948</name>
</gene>
<dbReference type="PANTHER" id="PTHR12241:SF147">
    <property type="entry name" value="TUBULIN POLYGLUTAMYLASE TTLL7"/>
    <property type="match status" value="1"/>
</dbReference>
<dbReference type="Proteomes" id="UP000602510">
    <property type="component" value="Unassembled WGS sequence"/>
</dbReference>
<dbReference type="SUPFAM" id="SSF56059">
    <property type="entry name" value="Glutathione synthetase ATP-binding domain-like"/>
    <property type="match status" value="1"/>
</dbReference>
<evidence type="ECO:0000256" key="3">
    <source>
        <dbReference type="ARBA" id="ARBA00022840"/>
    </source>
</evidence>
<organism evidence="5 6">
    <name type="scientific">Phytophthora infestans</name>
    <name type="common">Potato late blight agent</name>
    <name type="synonym">Botrytis infestans</name>
    <dbReference type="NCBI Taxonomy" id="4787"/>
    <lineage>
        <taxon>Eukaryota</taxon>
        <taxon>Sar</taxon>
        <taxon>Stramenopiles</taxon>
        <taxon>Oomycota</taxon>
        <taxon>Peronosporomycetes</taxon>
        <taxon>Peronosporales</taxon>
        <taxon>Peronosporaceae</taxon>
        <taxon>Phytophthora</taxon>
    </lineage>
</organism>
<comment type="caution">
    <text evidence="5">The sequence shown here is derived from an EMBL/GenBank/DDBJ whole genome shotgun (WGS) entry which is preliminary data.</text>
</comment>
<dbReference type="GO" id="GO:0015631">
    <property type="term" value="F:tubulin binding"/>
    <property type="evidence" value="ECO:0007669"/>
    <property type="project" value="TreeGrafter"/>
</dbReference>
<dbReference type="Gene3D" id="3.30.470.20">
    <property type="entry name" value="ATP-grasp fold, B domain"/>
    <property type="match status" value="1"/>
</dbReference>
<dbReference type="GO" id="GO:0000226">
    <property type="term" value="P:microtubule cytoskeleton organization"/>
    <property type="evidence" value="ECO:0007669"/>
    <property type="project" value="TreeGrafter"/>
</dbReference>
<dbReference type="GO" id="GO:0036064">
    <property type="term" value="C:ciliary basal body"/>
    <property type="evidence" value="ECO:0007669"/>
    <property type="project" value="TreeGrafter"/>
</dbReference>
<dbReference type="Pfam" id="PF03133">
    <property type="entry name" value="TTL"/>
    <property type="match status" value="2"/>
</dbReference>
<keyword evidence="6" id="KW-1185">Reference proteome</keyword>
<feature type="compositionally biased region" description="Polar residues" evidence="4">
    <location>
        <begin position="307"/>
        <end position="319"/>
    </location>
</feature>
<dbReference type="GO" id="GO:0070740">
    <property type="term" value="F:tubulin-glutamic acid ligase activity"/>
    <property type="evidence" value="ECO:0007669"/>
    <property type="project" value="TreeGrafter"/>
</dbReference>